<dbReference type="InterPro" id="IPR015943">
    <property type="entry name" value="WD40/YVTN_repeat-like_dom_sf"/>
</dbReference>
<dbReference type="PANTHER" id="PTHR22838:SF0">
    <property type="entry name" value="WD REPEAT-CONTAINING PROTEIN 26"/>
    <property type="match status" value="1"/>
</dbReference>
<dbReference type="Gene3D" id="2.130.10.10">
    <property type="entry name" value="YVTN repeat-like/Quinoprotein amine dehydrogenase"/>
    <property type="match status" value="1"/>
</dbReference>
<dbReference type="GO" id="GO:0034657">
    <property type="term" value="C:GID complex"/>
    <property type="evidence" value="ECO:0007669"/>
    <property type="project" value="TreeGrafter"/>
</dbReference>
<dbReference type="PROSITE" id="PS50082">
    <property type="entry name" value="WD_REPEATS_2"/>
    <property type="match status" value="2"/>
</dbReference>
<feature type="repeat" description="WD" evidence="3">
    <location>
        <begin position="778"/>
        <end position="819"/>
    </location>
</feature>
<dbReference type="Pfam" id="PF00400">
    <property type="entry name" value="WD40"/>
    <property type="match status" value="3"/>
</dbReference>
<feature type="repeat" description="WD" evidence="3">
    <location>
        <begin position="736"/>
        <end position="777"/>
    </location>
</feature>
<dbReference type="InterPro" id="IPR036322">
    <property type="entry name" value="WD40_repeat_dom_sf"/>
</dbReference>
<dbReference type="SUPFAM" id="SSF50978">
    <property type="entry name" value="WD40 repeat-like"/>
    <property type="match status" value="1"/>
</dbReference>
<dbReference type="SMART" id="SM00320">
    <property type="entry name" value="WD40"/>
    <property type="match status" value="6"/>
</dbReference>
<dbReference type="PANTHER" id="PTHR22838">
    <property type="entry name" value="WD REPEAT PROTEIN 26-RELATED"/>
    <property type="match status" value="1"/>
</dbReference>
<dbReference type="EMBL" id="JAEUBE010000375">
    <property type="protein sequence ID" value="KAH3663389.1"/>
    <property type="molecule type" value="Genomic_DNA"/>
</dbReference>
<evidence type="ECO:0000256" key="1">
    <source>
        <dbReference type="ARBA" id="ARBA00022574"/>
    </source>
</evidence>
<dbReference type="InterPro" id="IPR051350">
    <property type="entry name" value="WD_repeat-ST_regulator"/>
</dbReference>
<organism evidence="4 5">
    <name type="scientific">Ogataea philodendri</name>
    <dbReference type="NCBI Taxonomy" id="1378263"/>
    <lineage>
        <taxon>Eukaryota</taxon>
        <taxon>Fungi</taxon>
        <taxon>Dikarya</taxon>
        <taxon>Ascomycota</taxon>
        <taxon>Saccharomycotina</taxon>
        <taxon>Pichiomycetes</taxon>
        <taxon>Pichiales</taxon>
        <taxon>Pichiaceae</taxon>
        <taxon>Ogataea</taxon>
    </lineage>
</organism>
<dbReference type="RefSeq" id="XP_046059812.1">
    <property type="nucleotide sequence ID" value="XM_046206557.1"/>
</dbReference>
<dbReference type="PROSITE" id="PS50294">
    <property type="entry name" value="WD_REPEATS_REGION"/>
    <property type="match status" value="1"/>
</dbReference>
<proteinExistence type="predicted"/>
<dbReference type="PROSITE" id="PS00678">
    <property type="entry name" value="WD_REPEATS_1"/>
    <property type="match status" value="1"/>
</dbReference>
<gene>
    <name evidence="4" type="ORF">OGAPHI_005379</name>
</gene>
<dbReference type="OrthoDB" id="972532at2759"/>
<reference evidence="4" key="2">
    <citation type="submission" date="2021-01" db="EMBL/GenBank/DDBJ databases">
        <authorList>
            <person name="Schikora-Tamarit M.A."/>
        </authorList>
    </citation>
    <scope>NUCLEOTIDE SEQUENCE</scope>
    <source>
        <strain evidence="4">CBS6075</strain>
    </source>
</reference>
<dbReference type="InterPro" id="IPR001680">
    <property type="entry name" value="WD40_rpt"/>
</dbReference>
<dbReference type="GeneID" id="70237343"/>
<evidence type="ECO:0000256" key="3">
    <source>
        <dbReference type="PROSITE-ProRule" id="PRU00221"/>
    </source>
</evidence>
<protein>
    <submittedName>
        <fullName evidence="4">Uncharacterized protein</fullName>
    </submittedName>
</protein>
<accession>A0A9P8P2B0</accession>
<dbReference type="Proteomes" id="UP000769157">
    <property type="component" value="Unassembled WGS sequence"/>
</dbReference>
<dbReference type="GO" id="GO:0043161">
    <property type="term" value="P:proteasome-mediated ubiquitin-dependent protein catabolic process"/>
    <property type="evidence" value="ECO:0007669"/>
    <property type="project" value="TreeGrafter"/>
</dbReference>
<evidence type="ECO:0000313" key="4">
    <source>
        <dbReference type="EMBL" id="KAH3663389.1"/>
    </source>
</evidence>
<keyword evidence="1 3" id="KW-0853">WD repeat</keyword>
<evidence type="ECO:0000256" key="2">
    <source>
        <dbReference type="ARBA" id="ARBA00022737"/>
    </source>
</evidence>
<dbReference type="AlphaFoldDB" id="A0A9P8P2B0"/>
<name>A0A9P8P2B0_9ASCO</name>
<dbReference type="InterPro" id="IPR019775">
    <property type="entry name" value="WD40_repeat_CS"/>
</dbReference>
<comment type="caution">
    <text evidence="4">The sequence shown here is derived from an EMBL/GenBank/DDBJ whole genome shotgun (WGS) entry which is preliminary data.</text>
</comment>
<reference evidence="4" key="1">
    <citation type="journal article" date="2021" name="Open Biol.">
        <title>Shared evolutionary footprints suggest mitochondrial oxidative damage underlies multiple complex I losses in fungi.</title>
        <authorList>
            <person name="Schikora-Tamarit M.A."/>
            <person name="Marcet-Houben M."/>
            <person name="Nosek J."/>
            <person name="Gabaldon T."/>
        </authorList>
    </citation>
    <scope>NUCLEOTIDE SEQUENCE</scope>
    <source>
        <strain evidence="4">CBS6075</strain>
    </source>
</reference>
<sequence length="1230" mass="136001">MNTSQFIVSTIVGLGGLLCFRLGSLGVSNLQGINSSRTLFLDEVGQSLQASLSLVTDWLRAVSRVQEDGWVSGDLDTRNIVSGVIDLGNNNLLVGVGVVLVQSSQLLVSWSKSLTVAAPWSVVFHQNVLLLLHNLVVFVSDQVVDSLVLDLWDRLALDDRKSLTGLELLDKLRNVGVIQSLVLGDTVLEVALEVVDDKQWELFLHVQVLGVHSVLLSLQTNKIDLASKLLGELDDGIGNGLFLALVVPEEVGQWELGLHVRLESGSADLAKQRLGLDANEALQGGFIDGVALEQGSVFSLLARSEHNVRRSGLLAGVLLNVLWVGGRDKRELVSELVGQRSIWASLMSFSTSLSAAALNFGPRLLQWPHHGAKNSARTSGFSLMKDPKVSAVNLTTAESGDAIAASSAPPLATANIANTEVKIETLMNFMVSDVKNKLVKPVRYVSKLFAWQNTHVNARKISVAKPADQASSDSVDTAIQSILQDTLPGLSRDINSIKNDQLLLVIIQYLTGLGGPFSEIASQLSQLTHLRVTNTHLTQFTDILKNTEVDLDSPESVKLIDRNLEHLVDNAAQLAIVQEDVHIVIKKTLFLESLILKRDNNRALRTLRTLTADYPKNEKVASLSKKLSTLLVNFAEQLELVDFTTKSMLEEQGWQIGGNFETSRETLVSEVLALLPADKVVPPNRLAELITQALSYQQMNDPYFIPTGASNQSLTLLKDTNSSTKGQFPKNLKARLEYHDNECWFVKYSNTGKYMATASVDKSIVIYDTQTYRLSKHLVGHGNTIIYLSWSQDDTKLITSSFDQTVKIWDIESGSCISTISDHDLFNSNVRIRSVEFFQNSDNFIIGSPDKKLCIFNIDGTLVHDFNISHRVEDLALVNDEKLLVVTHSCHLIVYDLTMSKFEVSSIVNIGKQLTSITVTPDDPDHCLINVKSDELQLWNVSNLSKPYLVNKYYGLQQSDYIIRGCVTNKNLVLSGSEDGLIYVWNKKFGNLIDCLKGHKSLVNCIDWKRTDNDEYEWASCGDDGVVNIWGIGTAATSKRKSTQKHLRISCVLSMISPTKSGPTIEEPLSVMLNNAKKTDSWPFGISIEYKLLEIVATPPSENPYQMARKYISVAWWSPRDWMKKPMIPYRGITEAQTIMSTMVCFRLSLKYGWITLGSSTEPPMAEIMVRIPICDSWSVVICRSDFAKRIAVELIVVSESETTNHPTRNAVMSLSCDAALAADSNVLYP</sequence>
<keyword evidence="2" id="KW-0677">Repeat</keyword>
<evidence type="ECO:0000313" key="5">
    <source>
        <dbReference type="Proteomes" id="UP000769157"/>
    </source>
</evidence>
<keyword evidence="5" id="KW-1185">Reference proteome</keyword>